<reference evidence="2 3" key="1">
    <citation type="submission" date="2013-12" db="EMBL/GenBank/DDBJ databases">
        <authorList>
            <consortium name="DOE Joint Genome Institute"/>
            <person name="Eisen J."/>
            <person name="Huntemann M."/>
            <person name="Han J."/>
            <person name="Chen A."/>
            <person name="Kyrpides N."/>
            <person name="Mavromatis K."/>
            <person name="Markowitz V."/>
            <person name="Palaniappan K."/>
            <person name="Ivanova N."/>
            <person name="Schaumberg A."/>
            <person name="Pati A."/>
            <person name="Liolios K."/>
            <person name="Nordberg H.P."/>
            <person name="Cantor M.N."/>
            <person name="Hua S.X."/>
            <person name="Woyke T."/>
        </authorList>
    </citation>
    <scope>NUCLEOTIDE SEQUENCE [LARGE SCALE GENOMIC DNA]</scope>
    <source>
        <strain evidence="3">DSM 19437</strain>
    </source>
</reference>
<feature type="region of interest" description="Disordered" evidence="1">
    <location>
        <begin position="95"/>
        <end position="115"/>
    </location>
</feature>
<dbReference type="AlphaFoldDB" id="W0F6R8"/>
<dbReference type="EMBL" id="CP007035">
    <property type="protein sequence ID" value="AHF17071.1"/>
    <property type="molecule type" value="Genomic_DNA"/>
</dbReference>
<protein>
    <submittedName>
        <fullName evidence="2">Uncharacterized protein</fullName>
    </submittedName>
</protein>
<organism evidence="2 3">
    <name type="scientific">Niabella soli DSM 19437</name>
    <dbReference type="NCBI Taxonomy" id="929713"/>
    <lineage>
        <taxon>Bacteria</taxon>
        <taxon>Pseudomonadati</taxon>
        <taxon>Bacteroidota</taxon>
        <taxon>Chitinophagia</taxon>
        <taxon>Chitinophagales</taxon>
        <taxon>Chitinophagaceae</taxon>
        <taxon>Niabella</taxon>
    </lineage>
</organism>
<evidence type="ECO:0000256" key="1">
    <source>
        <dbReference type="SAM" id="MobiDB-lite"/>
    </source>
</evidence>
<keyword evidence="3" id="KW-1185">Reference proteome</keyword>
<name>W0F6R8_9BACT</name>
<dbReference type="Proteomes" id="UP000003586">
    <property type="component" value="Chromosome"/>
</dbReference>
<accession>W0F6R8</accession>
<dbReference type="KEGG" id="nso:NIASO_01250"/>
<evidence type="ECO:0000313" key="3">
    <source>
        <dbReference type="Proteomes" id="UP000003586"/>
    </source>
</evidence>
<sequence length="115" mass="12772">MLGVLKVFTVNRFWETFTGFHNQYPTLSQTRKKRFLPHLNPCAGRFSTGCSISKILKIKIMTEFILAFLLSLLSHQPNPVRTTANSGIYISTQGVLSDTTDTGGEKGHIPPPPLP</sequence>
<evidence type="ECO:0000313" key="2">
    <source>
        <dbReference type="EMBL" id="AHF17071.1"/>
    </source>
</evidence>
<gene>
    <name evidence="2" type="ORF">NIASO_01250</name>
</gene>
<proteinExistence type="predicted"/>
<dbReference type="HOGENOM" id="CLU_2106371_0_0_10"/>
<dbReference type="STRING" id="929713.NIASO_01250"/>